<evidence type="ECO:0000256" key="6">
    <source>
        <dbReference type="ARBA" id="ARBA00022801"/>
    </source>
</evidence>
<evidence type="ECO:0000256" key="7">
    <source>
        <dbReference type="ARBA" id="ARBA00022833"/>
    </source>
</evidence>
<dbReference type="GO" id="GO:0004222">
    <property type="term" value="F:metalloendopeptidase activity"/>
    <property type="evidence" value="ECO:0007669"/>
    <property type="project" value="InterPro"/>
</dbReference>
<evidence type="ECO:0000256" key="11">
    <source>
        <dbReference type="RuleBase" id="RU003983"/>
    </source>
</evidence>
<comment type="subcellular location">
    <subcellularLocation>
        <location evidence="1">Cell membrane</location>
        <topology evidence="1">Multi-pass membrane protein</topology>
    </subcellularLocation>
</comment>
<dbReference type="Gene3D" id="3.30.2010.10">
    <property type="entry name" value="Metalloproteases ('zincins'), catalytic domain"/>
    <property type="match status" value="1"/>
</dbReference>
<dbReference type="RefSeq" id="WP_133870165.1">
    <property type="nucleotide sequence ID" value="NZ_JAVJPS010000030.1"/>
</dbReference>
<accession>A0A4R7I3T7</accession>
<proteinExistence type="inferred from homology"/>
<feature type="transmembrane region" description="Helical" evidence="12">
    <location>
        <begin position="160"/>
        <end position="182"/>
    </location>
</feature>
<keyword evidence="8 12" id="KW-1133">Transmembrane helix</keyword>
<dbReference type="InterPro" id="IPR050083">
    <property type="entry name" value="HtpX_protease"/>
</dbReference>
<evidence type="ECO:0000256" key="1">
    <source>
        <dbReference type="ARBA" id="ARBA00004651"/>
    </source>
</evidence>
<evidence type="ECO:0000256" key="4">
    <source>
        <dbReference type="ARBA" id="ARBA00022692"/>
    </source>
</evidence>
<evidence type="ECO:0000256" key="8">
    <source>
        <dbReference type="ARBA" id="ARBA00022989"/>
    </source>
</evidence>
<dbReference type="OrthoDB" id="3474767at2"/>
<evidence type="ECO:0000256" key="2">
    <source>
        <dbReference type="ARBA" id="ARBA00022475"/>
    </source>
</evidence>
<dbReference type="Pfam" id="PF01435">
    <property type="entry name" value="Peptidase_M48"/>
    <property type="match status" value="1"/>
</dbReference>
<feature type="domain" description="Peptidase M48" evidence="13">
    <location>
        <begin position="87"/>
        <end position="293"/>
    </location>
</feature>
<keyword evidence="3 11" id="KW-0645">Protease</keyword>
<keyword evidence="10 12" id="KW-0472">Membrane</keyword>
<evidence type="ECO:0000259" key="13">
    <source>
        <dbReference type="Pfam" id="PF01435"/>
    </source>
</evidence>
<dbReference type="AlphaFoldDB" id="A0A4R7I3T7"/>
<dbReference type="PANTHER" id="PTHR43221">
    <property type="entry name" value="PROTEASE HTPX"/>
    <property type="match status" value="1"/>
</dbReference>
<dbReference type="InterPro" id="IPR001915">
    <property type="entry name" value="Peptidase_M48"/>
</dbReference>
<dbReference type="EMBL" id="SOAU01000001">
    <property type="protein sequence ID" value="TDT17914.1"/>
    <property type="molecule type" value="Genomic_DNA"/>
</dbReference>
<name>A0A4R7I3T7_9ACTN</name>
<dbReference type="PANTHER" id="PTHR43221:SF1">
    <property type="entry name" value="PROTEASE HTPX"/>
    <property type="match status" value="1"/>
</dbReference>
<evidence type="ECO:0000256" key="5">
    <source>
        <dbReference type="ARBA" id="ARBA00022723"/>
    </source>
</evidence>
<evidence type="ECO:0000256" key="12">
    <source>
        <dbReference type="SAM" id="Phobius"/>
    </source>
</evidence>
<evidence type="ECO:0000256" key="10">
    <source>
        <dbReference type="ARBA" id="ARBA00023136"/>
    </source>
</evidence>
<dbReference type="GO" id="GO:0046872">
    <property type="term" value="F:metal ion binding"/>
    <property type="evidence" value="ECO:0007669"/>
    <property type="project" value="UniProtKB-KW"/>
</dbReference>
<dbReference type="GO" id="GO:0006508">
    <property type="term" value="P:proteolysis"/>
    <property type="evidence" value="ECO:0007669"/>
    <property type="project" value="UniProtKB-KW"/>
</dbReference>
<protein>
    <submittedName>
        <fullName evidence="14">Heat shock protein HtpX</fullName>
    </submittedName>
</protein>
<feature type="transmembrane region" description="Helical" evidence="12">
    <location>
        <begin position="202"/>
        <end position="224"/>
    </location>
</feature>
<sequence length="299" mass="32666">MEPAVDARGRHLERSALTALLPVVALLPFWLLAMVVIWLPVRLIVDIPIWVLPLVWLVAGSLLFIPSVQVAVLSPLFGARQPTEEEQAIIAPIWRDLAIAANLPSYRYAIRVIDSDELNAFACGGHLVVVTTFALEELTDRELSGVLAHELSHHLGFHTFALTVGHWLSLPVIALARIGFFFQNVARAATDSFVSHSAALTALGRIASGILYAISWVFLAALYASDALGNLVGHGSEFEADRRAVRMGYGRALADALRQVIRLGGGTRTVGWRARLTTSHPPARTRVARIEAMMRHPSQ</sequence>
<keyword evidence="6 11" id="KW-0378">Hydrolase</keyword>
<keyword evidence="7 11" id="KW-0862">Zinc</keyword>
<comment type="cofactor">
    <cofactor evidence="11">
        <name>Zn(2+)</name>
        <dbReference type="ChEBI" id="CHEBI:29105"/>
    </cofactor>
    <text evidence="11">Binds 1 zinc ion per subunit.</text>
</comment>
<evidence type="ECO:0000256" key="9">
    <source>
        <dbReference type="ARBA" id="ARBA00023049"/>
    </source>
</evidence>
<keyword evidence="9 11" id="KW-0482">Metalloprotease</keyword>
<comment type="similarity">
    <text evidence="11">Belongs to the peptidase M48 family.</text>
</comment>
<dbReference type="GO" id="GO:0005886">
    <property type="term" value="C:plasma membrane"/>
    <property type="evidence" value="ECO:0007669"/>
    <property type="project" value="UniProtKB-SubCell"/>
</dbReference>
<evidence type="ECO:0000313" key="15">
    <source>
        <dbReference type="Proteomes" id="UP000294558"/>
    </source>
</evidence>
<dbReference type="Proteomes" id="UP000294558">
    <property type="component" value="Unassembled WGS sequence"/>
</dbReference>
<evidence type="ECO:0000256" key="3">
    <source>
        <dbReference type="ARBA" id="ARBA00022670"/>
    </source>
</evidence>
<keyword evidence="14" id="KW-0346">Stress response</keyword>
<keyword evidence="4 12" id="KW-0812">Transmembrane</keyword>
<organism evidence="14 15">
    <name type="scientific">Ilumatobacter fluminis</name>
    <dbReference type="NCBI Taxonomy" id="467091"/>
    <lineage>
        <taxon>Bacteria</taxon>
        <taxon>Bacillati</taxon>
        <taxon>Actinomycetota</taxon>
        <taxon>Acidimicrobiia</taxon>
        <taxon>Acidimicrobiales</taxon>
        <taxon>Ilumatobacteraceae</taxon>
        <taxon>Ilumatobacter</taxon>
    </lineage>
</organism>
<keyword evidence="15" id="KW-1185">Reference proteome</keyword>
<keyword evidence="2" id="KW-1003">Cell membrane</keyword>
<feature type="transmembrane region" description="Helical" evidence="12">
    <location>
        <begin position="20"/>
        <end position="41"/>
    </location>
</feature>
<keyword evidence="5" id="KW-0479">Metal-binding</keyword>
<gene>
    <name evidence="14" type="ORF">BDK89_3527</name>
</gene>
<feature type="transmembrane region" description="Helical" evidence="12">
    <location>
        <begin position="47"/>
        <end position="73"/>
    </location>
</feature>
<comment type="caution">
    <text evidence="14">The sequence shown here is derived from an EMBL/GenBank/DDBJ whole genome shotgun (WGS) entry which is preliminary data.</text>
</comment>
<evidence type="ECO:0000313" key="14">
    <source>
        <dbReference type="EMBL" id="TDT17914.1"/>
    </source>
</evidence>
<reference evidence="14 15" key="1">
    <citation type="submission" date="2019-03" db="EMBL/GenBank/DDBJ databases">
        <title>Sequencing the genomes of 1000 actinobacteria strains.</title>
        <authorList>
            <person name="Klenk H.-P."/>
        </authorList>
    </citation>
    <scope>NUCLEOTIDE SEQUENCE [LARGE SCALE GENOMIC DNA]</scope>
    <source>
        <strain evidence="14 15">DSM 18936</strain>
    </source>
</reference>